<dbReference type="InterPro" id="IPR056661">
    <property type="entry name" value="DUF7759"/>
</dbReference>
<feature type="compositionally biased region" description="Low complexity" evidence="1">
    <location>
        <begin position="8"/>
        <end position="17"/>
    </location>
</feature>
<sequence>MERKRAAAEQNAALARQKQQERKKKLEKYRKQVLARHRAVQKESGATSLAAAAAAQGVADTPLVNTPQYAATEEPSIAPAPPSEASLIAEALTFPSGNVTVEHFDENQLVVRRKSLDDPWDIGLRFDWSVKTLAIASLPSYRASDPRRLHPFMRVYQSKAVWFLEEVNGTKANNIREVMEVLKRTLNARFVFRK</sequence>
<organism evidence="3">
    <name type="scientific">Trypanosoma congolense (strain IL3000)</name>
    <dbReference type="NCBI Taxonomy" id="1068625"/>
    <lineage>
        <taxon>Eukaryota</taxon>
        <taxon>Discoba</taxon>
        <taxon>Euglenozoa</taxon>
        <taxon>Kinetoplastea</taxon>
        <taxon>Metakinetoplastina</taxon>
        <taxon>Trypanosomatida</taxon>
        <taxon>Trypanosomatidae</taxon>
        <taxon>Trypanosoma</taxon>
        <taxon>Nannomonas</taxon>
    </lineage>
</organism>
<protein>
    <submittedName>
        <fullName evidence="3">Putative kinetoplast-associated protein</fullName>
    </submittedName>
</protein>
<feature type="region of interest" description="Disordered" evidence="1">
    <location>
        <begin position="1"/>
        <end position="27"/>
    </location>
</feature>
<dbReference type="PANTHER" id="PTHR38758:SF1">
    <property type="entry name" value="PROTEIN, PUTATIVE-RELATED"/>
    <property type="match status" value="1"/>
</dbReference>
<gene>
    <name evidence="3" type="ORF">TCIL3000_8_7380</name>
</gene>
<evidence type="ECO:0000256" key="1">
    <source>
        <dbReference type="SAM" id="MobiDB-lite"/>
    </source>
</evidence>
<dbReference type="VEuPathDB" id="TriTrypDB:TcIL3000_8_7380"/>
<proteinExistence type="predicted"/>
<dbReference type="PANTHER" id="PTHR38758">
    <property type="entry name" value="PUTATIVE-RELATED"/>
    <property type="match status" value="1"/>
</dbReference>
<name>G0USZ6_TRYCI</name>
<evidence type="ECO:0000259" key="2">
    <source>
        <dbReference type="Pfam" id="PF24945"/>
    </source>
</evidence>
<dbReference type="AlphaFoldDB" id="G0USZ6"/>
<reference evidence="3" key="1">
    <citation type="journal article" date="2012" name="Proc. Natl. Acad. Sci. U.S.A.">
        <title>Antigenic diversity is generated by distinct evolutionary mechanisms in African trypanosome species.</title>
        <authorList>
            <person name="Jackson A.P."/>
            <person name="Berry A."/>
            <person name="Aslett M."/>
            <person name="Allison H.C."/>
            <person name="Burton P."/>
            <person name="Vavrova-Anderson J."/>
            <person name="Brown R."/>
            <person name="Browne H."/>
            <person name="Corton N."/>
            <person name="Hauser H."/>
            <person name="Gamble J."/>
            <person name="Gilderthorp R."/>
            <person name="Marcello L."/>
            <person name="McQuillan J."/>
            <person name="Otto T.D."/>
            <person name="Quail M.A."/>
            <person name="Sanders M.J."/>
            <person name="van Tonder A."/>
            <person name="Ginger M.L."/>
            <person name="Field M.C."/>
            <person name="Barry J.D."/>
            <person name="Hertz-Fowler C."/>
            <person name="Berriman M."/>
        </authorList>
    </citation>
    <scope>NUCLEOTIDE SEQUENCE</scope>
    <source>
        <strain evidence="3">IL3000</strain>
    </source>
</reference>
<evidence type="ECO:0000313" key="3">
    <source>
        <dbReference type="EMBL" id="CCC92509.1"/>
    </source>
</evidence>
<dbReference type="EMBL" id="HE575321">
    <property type="protein sequence ID" value="CCC92509.1"/>
    <property type="molecule type" value="Genomic_DNA"/>
</dbReference>
<dbReference type="Pfam" id="PF24945">
    <property type="entry name" value="DUF7759"/>
    <property type="match status" value="1"/>
</dbReference>
<accession>G0USZ6</accession>
<feature type="domain" description="DUF7759" evidence="2">
    <location>
        <begin position="89"/>
        <end position="193"/>
    </location>
</feature>